<gene>
    <name evidence="2" type="ordered locus">STH1503</name>
</gene>
<reference evidence="2 3" key="1">
    <citation type="journal article" date="2004" name="Nucleic Acids Res.">
        <title>Genome sequence of Symbiobacterium thermophilum, an uncultivable bacterium that depends on microbial commensalism.</title>
        <authorList>
            <person name="Ueda K."/>
            <person name="Yamashita A."/>
            <person name="Ishikawa J."/>
            <person name="Shimada M."/>
            <person name="Watsuji T."/>
            <person name="Morimura K."/>
            <person name="Ikeda H."/>
            <person name="Hattori M."/>
            <person name="Beppu T."/>
        </authorList>
    </citation>
    <scope>NUCLEOTIDE SEQUENCE [LARGE SCALE GENOMIC DNA]</scope>
    <source>
        <strain evidence="3">T / IAM 14863</strain>
    </source>
</reference>
<feature type="region of interest" description="Disordered" evidence="1">
    <location>
        <begin position="113"/>
        <end position="140"/>
    </location>
</feature>
<dbReference type="EMBL" id="AP006840">
    <property type="protein sequence ID" value="BAD40488.1"/>
    <property type="molecule type" value="Genomic_DNA"/>
</dbReference>
<protein>
    <submittedName>
        <fullName evidence="2">Uncharacterized protein</fullName>
    </submittedName>
</protein>
<proteinExistence type="predicted"/>
<dbReference type="Proteomes" id="UP000000417">
    <property type="component" value="Chromosome"/>
</dbReference>
<evidence type="ECO:0000313" key="2">
    <source>
        <dbReference type="EMBL" id="BAD40488.1"/>
    </source>
</evidence>
<dbReference type="KEGG" id="sth:STH1503"/>
<name>Q67PA5_SYMTH</name>
<evidence type="ECO:0000256" key="1">
    <source>
        <dbReference type="SAM" id="MobiDB-lite"/>
    </source>
</evidence>
<organism evidence="2 3">
    <name type="scientific">Symbiobacterium thermophilum (strain DSM 24528 / JCM 14929 / IAM 14863 / T)</name>
    <dbReference type="NCBI Taxonomy" id="292459"/>
    <lineage>
        <taxon>Bacteria</taxon>
        <taxon>Bacillati</taxon>
        <taxon>Bacillota</taxon>
        <taxon>Clostridia</taxon>
        <taxon>Eubacteriales</taxon>
        <taxon>Symbiobacteriaceae</taxon>
        <taxon>Symbiobacterium</taxon>
    </lineage>
</organism>
<sequence length="140" mass="15206">MVAPVAAEPGVAVTVRYLTDVTWDRLTHTVVRDGEVVRRGAIRGREASFRLPDAPGEYTVTFRYTWGGPLAGTWGEGLWQFVVRLQERMQRRPGCGIAAARSLCPLLSTPGRTRRCAGPPCRSRGRPASEPAGGRGCSGR</sequence>
<dbReference type="AlphaFoldDB" id="Q67PA5"/>
<accession>Q67PA5</accession>
<evidence type="ECO:0000313" key="3">
    <source>
        <dbReference type="Proteomes" id="UP000000417"/>
    </source>
</evidence>
<dbReference type="HOGENOM" id="CLU_1834161_0_0_9"/>
<keyword evidence="3" id="KW-1185">Reference proteome</keyword>